<dbReference type="EMBL" id="ML978131">
    <property type="protein sequence ID" value="KAF2095533.1"/>
    <property type="molecule type" value="Genomic_DNA"/>
</dbReference>
<dbReference type="GO" id="GO:0005777">
    <property type="term" value="C:peroxisome"/>
    <property type="evidence" value="ECO:0007669"/>
    <property type="project" value="UniProtKB-SubCell"/>
</dbReference>
<keyword evidence="6" id="KW-0276">Fatty acid metabolism</keyword>
<dbReference type="GO" id="GO:0005504">
    <property type="term" value="F:fatty acid binding"/>
    <property type="evidence" value="ECO:0007669"/>
    <property type="project" value="TreeGrafter"/>
</dbReference>
<dbReference type="InterPro" id="IPR055060">
    <property type="entry name" value="ACOX_C_alpha1"/>
</dbReference>
<comment type="subcellular location">
    <subcellularLocation>
        <location evidence="2">Peroxisome</location>
    </subcellularLocation>
</comment>
<evidence type="ECO:0000259" key="13">
    <source>
        <dbReference type="Pfam" id="PF01756"/>
    </source>
</evidence>
<keyword evidence="17" id="KW-1185">Reference proteome</keyword>
<gene>
    <name evidence="16" type="ORF">NA57DRAFT_44083</name>
</gene>
<dbReference type="Pfam" id="PF22924">
    <property type="entry name" value="ACOX_C_alpha1"/>
    <property type="match status" value="1"/>
</dbReference>
<dbReference type="SUPFAM" id="SSF56645">
    <property type="entry name" value="Acyl-CoA dehydrogenase NM domain-like"/>
    <property type="match status" value="1"/>
</dbReference>
<dbReference type="Pfam" id="PF14749">
    <property type="entry name" value="Acyl-CoA_ox_N"/>
    <property type="match status" value="1"/>
</dbReference>
<organism evidence="16 17">
    <name type="scientific">Rhizodiscina lignyota</name>
    <dbReference type="NCBI Taxonomy" id="1504668"/>
    <lineage>
        <taxon>Eukaryota</taxon>
        <taxon>Fungi</taxon>
        <taxon>Dikarya</taxon>
        <taxon>Ascomycota</taxon>
        <taxon>Pezizomycotina</taxon>
        <taxon>Dothideomycetes</taxon>
        <taxon>Pleosporomycetidae</taxon>
        <taxon>Aulographales</taxon>
        <taxon>Rhizodiscinaceae</taxon>
        <taxon>Rhizodiscina</taxon>
    </lineage>
</organism>
<feature type="active site" description="Proton acceptor" evidence="11">
    <location>
        <position position="418"/>
    </location>
</feature>
<reference evidence="16" key="1">
    <citation type="journal article" date="2020" name="Stud. Mycol.">
        <title>101 Dothideomycetes genomes: a test case for predicting lifestyles and emergence of pathogens.</title>
        <authorList>
            <person name="Haridas S."/>
            <person name="Albert R."/>
            <person name="Binder M."/>
            <person name="Bloem J."/>
            <person name="Labutti K."/>
            <person name="Salamov A."/>
            <person name="Andreopoulos B."/>
            <person name="Baker S."/>
            <person name="Barry K."/>
            <person name="Bills G."/>
            <person name="Bluhm B."/>
            <person name="Cannon C."/>
            <person name="Castanera R."/>
            <person name="Culley D."/>
            <person name="Daum C."/>
            <person name="Ezra D."/>
            <person name="Gonzalez J."/>
            <person name="Henrissat B."/>
            <person name="Kuo A."/>
            <person name="Liang C."/>
            <person name="Lipzen A."/>
            <person name="Lutzoni F."/>
            <person name="Magnuson J."/>
            <person name="Mondo S."/>
            <person name="Nolan M."/>
            <person name="Ohm R."/>
            <person name="Pangilinan J."/>
            <person name="Park H.-J."/>
            <person name="Ramirez L."/>
            <person name="Alfaro M."/>
            <person name="Sun H."/>
            <person name="Tritt A."/>
            <person name="Yoshinaga Y."/>
            <person name="Zwiers L.-H."/>
            <person name="Turgeon B."/>
            <person name="Goodwin S."/>
            <person name="Spatafora J."/>
            <person name="Crous P."/>
            <person name="Grigoriev I."/>
        </authorList>
    </citation>
    <scope>NUCLEOTIDE SEQUENCE</scope>
    <source>
        <strain evidence="16">CBS 133067</strain>
    </source>
</reference>
<dbReference type="Proteomes" id="UP000799772">
    <property type="component" value="Unassembled WGS sequence"/>
</dbReference>
<name>A0A9P4M3B2_9PEZI</name>
<dbReference type="InterPro" id="IPR009100">
    <property type="entry name" value="AcylCoA_DH/oxidase_NM_dom_sf"/>
</dbReference>
<dbReference type="SUPFAM" id="SSF47203">
    <property type="entry name" value="Acyl-CoA dehydrogenase C-terminal domain-like"/>
    <property type="match status" value="2"/>
</dbReference>
<evidence type="ECO:0000256" key="6">
    <source>
        <dbReference type="ARBA" id="ARBA00022832"/>
    </source>
</evidence>
<sequence>MEKRNISNEVHETPLSTFLWGGKDRIQRRKQVVKALTSNPIFSNYPPPGSLARKESWTKAVHQAKELIAISFREKWTHEQFRDAVRMFDGMLPVQPQYRIFLSNLERQASDEQKAEWVPKAEHFEIFGSYSQTELGHGSNVKAIETTATFDKETDEFVINTPSVSATKYWIGTTGIWATHSLIVAKLIIDGKNYGNHLFFTQLRDLNTQKLMPGVEIYELGPKAFQSMVGVDNGAMQFHNVRVPRSQMLSRNAQVKRDGTYVPPKNVKHSYGSMITVRAIMAEITGYDLLKAVAVAFHYTTFRKQFQQKGKSEETTVFDYASVRYRLLPLLAQGTALVIVGQHVKRKFDQYTEAMVKTGDISGLEDIHLQTVGAKVYATHIAAHGIEVCRVACGGHGFNALSGFGRMYANSTKDLTVEGDNYVISQQVPRAILKHYDAKSENSVPSLSYLSLLREAQPKQKLSVRSKSDWFALENQQWVMERRLAHLVEQHIRATKAGKDTSFSVHELTMAHSDYTYWRGLWEVIPSVDSSIAEPLKAIGQVFSLHILQHAHKDLFGEYALSAAQRDSLADAYDDAVQDLAKYARDVIDGYGFTEWEMDSALAKAKDTPYEALFKGAQASEMNHLQHLWPFIISVRNVWKEVQAEKARL</sequence>
<dbReference type="InterPro" id="IPR012258">
    <property type="entry name" value="Acyl-CoA_oxidase"/>
</dbReference>
<keyword evidence="4 10" id="KW-0285">Flavoprotein</keyword>
<evidence type="ECO:0000256" key="3">
    <source>
        <dbReference type="ARBA" id="ARBA00006288"/>
    </source>
</evidence>
<evidence type="ECO:0000256" key="10">
    <source>
        <dbReference type="PIRNR" id="PIRNR000168"/>
    </source>
</evidence>
<keyword evidence="8" id="KW-0443">Lipid metabolism</keyword>
<evidence type="ECO:0000256" key="8">
    <source>
        <dbReference type="ARBA" id="ARBA00023098"/>
    </source>
</evidence>
<evidence type="ECO:0000256" key="9">
    <source>
        <dbReference type="ARBA" id="ARBA00023140"/>
    </source>
</evidence>
<dbReference type="GO" id="GO:0003997">
    <property type="term" value="F:acyl-CoA oxidase activity"/>
    <property type="evidence" value="ECO:0007669"/>
    <property type="project" value="InterPro"/>
</dbReference>
<dbReference type="Gene3D" id="2.40.110.10">
    <property type="entry name" value="Butyryl-CoA Dehydrogenase, subunit A, domain 2"/>
    <property type="match status" value="1"/>
</dbReference>
<feature type="binding site" evidence="12">
    <location>
        <position position="172"/>
    </location>
    <ligand>
        <name>FAD</name>
        <dbReference type="ChEBI" id="CHEBI:57692"/>
    </ligand>
</feature>
<dbReference type="InterPro" id="IPR029320">
    <property type="entry name" value="Acyl-CoA_ox_N"/>
</dbReference>
<dbReference type="InterPro" id="IPR036250">
    <property type="entry name" value="AcylCo_DH-like_C"/>
</dbReference>
<evidence type="ECO:0000313" key="16">
    <source>
        <dbReference type="EMBL" id="KAF2095533.1"/>
    </source>
</evidence>
<evidence type="ECO:0000256" key="4">
    <source>
        <dbReference type="ARBA" id="ARBA00022630"/>
    </source>
</evidence>
<comment type="similarity">
    <text evidence="3 10">Belongs to the acyl-CoA oxidase family.</text>
</comment>
<evidence type="ECO:0000256" key="2">
    <source>
        <dbReference type="ARBA" id="ARBA00004275"/>
    </source>
</evidence>
<evidence type="ECO:0000259" key="14">
    <source>
        <dbReference type="Pfam" id="PF14749"/>
    </source>
</evidence>
<dbReference type="PANTHER" id="PTHR10909:SF250">
    <property type="entry name" value="PEROXISOMAL ACYL-COENZYME A OXIDASE 1"/>
    <property type="match status" value="1"/>
</dbReference>
<evidence type="ECO:0000256" key="11">
    <source>
        <dbReference type="PIRSR" id="PIRSR000168-1"/>
    </source>
</evidence>
<dbReference type="PANTHER" id="PTHR10909">
    <property type="entry name" value="ELECTRON TRANSPORT OXIDOREDUCTASE"/>
    <property type="match status" value="1"/>
</dbReference>
<dbReference type="InterPro" id="IPR002655">
    <property type="entry name" value="Acyl-CoA_oxidase_C"/>
</dbReference>
<dbReference type="AlphaFoldDB" id="A0A9P4M3B2"/>
<dbReference type="Gene3D" id="1.20.140.10">
    <property type="entry name" value="Butyryl-CoA Dehydrogenase, subunit A, domain 3"/>
    <property type="match status" value="2"/>
</dbReference>
<dbReference type="FunFam" id="2.40.110.10:FF:000003">
    <property type="entry name" value="Acyl-coenzyme A oxidase"/>
    <property type="match status" value="1"/>
</dbReference>
<dbReference type="Gene3D" id="1.10.540.10">
    <property type="entry name" value="Acyl-CoA dehydrogenase/oxidase, N-terminal domain"/>
    <property type="match status" value="1"/>
</dbReference>
<evidence type="ECO:0000256" key="1">
    <source>
        <dbReference type="ARBA" id="ARBA00001974"/>
    </source>
</evidence>
<dbReference type="GO" id="GO:0033540">
    <property type="term" value="P:fatty acid beta-oxidation using acyl-CoA oxidase"/>
    <property type="evidence" value="ECO:0007669"/>
    <property type="project" value="TreeGrafter"/>
</dbReference>
<dbReference type="Pfam" id="PF01756">
    <property type="entry name" value="ACOX"/>
    <property type="match status" value="1"/>
</dbReference>
<evidence type="ECO:0000256" key="12">
    <source>
        <dbReference type="PIRSR" id="PIRSR000168-2"/>
    </source>
</evidence>
<evidence type="ECO:0000313" key="17">
    <source>
        <dbReference type="Proteomes" id="UP000799772"/>
    </source>
</evidence>
<dbReference type="OrthoDB" id="538336at2759"/>
<dbReference type="InterPro" id="IPR046373">
    <property type="entry name" value="Acyl-CoA_Oxase/DH_mid-dom_sf"/>
</dbReference>
<comment type="caution">
    <text evidence="16">The sequence shown here is derived from an EMBL/GenBank/DDBJ whole genome shotgun (WGS) entry which is preliminary data.</text>
</comment>
<dbReference type="GO" id="GO:0055088">
    <property type="term" value="P:lipid homeostasis"/>
    <property type="evidence" value="ECO:0007669"/>
    <property type="project" value="TreeGrafter"/>
</dbReference>
<keyword evidence="7" id="KW-0560">Oxidoreductase</keyword>
<evidence type="ECO:0000256" key="7">
    <source>
        <dbReference type="ARBA" id="ARBA00023002"/>
    </source>
</evidence>
<keyword evidence="9" id="KW-0576">Peroxisome</keyword>
<comment type="cofactor">
    <cofactor evidence="1">
        <name>FAD</name>
        <dbReference type="ChEBI" id="CHEBI:57692"/>
    </cofactor>
</comment>
<protein>
    <recommendedName>
        <fullName evidence="10">Acyl-coenzyme A oxidase</fullName>
    </recommendedName>
</protein>
<proteinExistence type="inferred from homology"/>
<feature type="domain" description="Acyl-CoA oxidase C-terminal" evidence="13">
    <location>
        <begin position="483"/>
        <end position="626"/>
    </location>
</feature>
<evidence type="ECO:0000259" key="15">
    <source>
        <dbReference type="Pfam" id="PF22924"/>
    </source>
</evidence>
<dbReference type="InterPro" id="IPR037069">
    <property type="entry name" value="AcylCoA_DH/ox_N_sf"/>
</dbReference>
<keyword evidence="5 10" id="KW-0274">FAD</keyword>
<evidence type="ECO:0000256" key="5">
    <source>
        <dbReference type="ARBA" id="ARBA00022827"/>
    </source>
</evidence>
<accession>A0A9P4M3B2</accession>
<feature type="domain" description="Acyl-coenzyme A oxidase N-terminal" evidence="14">
    <location>
        <begin position="14"/>
        <end position="127"/>
    </location>
</feature>
<feature type="binding site" evidence="12">
    <location>
        <position position="133"/>
    </location>
    <ligand>
        <name>FAD</name>
        <dbReference type="ChEBI" id="CHEBI:57692"/>
    </ligand>
</feature>
<dbReference type="PIRSF" id="PIRSF000168">
    <property type="entry name" value="Acyl-CoA_oxidase"/>
    <property type="match status" value="1"/>
</dbReference>
<dbReference type="GO" id="GO:0071949">
    <property type="term" value="F:FAD binding"/>
    <property type="evidence" value="ECO:0007669"/>
    <property type="project" value="InterPro"/>
</dbReference>
<feature type="domain" description="Acyl-CoA oxidase C-alpha1" evidence="15">
    <location>
        <begin position="271"/>
        <end position="433"/>
    </location>
</feature>